<dbReference type="Proteomes" id="UP000051322">
    <property type="component" value="Unassembled WGS sequence"/>
</dbReference>
<dbReference type="PANTHER" id="PTHR36180:SF1">
    <property type="entry name" value="ANTA_ANTB ANTIREPRESSOR DOMAIN-CONTAINING PROTEIN"/>
    <property type="match status" value="1"/>
</dbReference>
<dbReference type="InterPro" id="IPR013557">
    <property type="entry name" value="AntA/B_antirep"/>
</dbReference>
<evidence type="ECO:0000313" key="7">
    <source>
        <dbReference type="Proteomes" id="UP000051449"/>
    </source>
</evidence>
<dbReference type="EMBL" id="WIOC01000033">
    <property type="protein sequence ID" value="MQR51240.1"/>
    <property type="molecule type" value="Genomic_DNA"/>
</dbReference>
<dbReference type="Proteomes" id="UP000461234">
    <property type="component" value="Unassembled WGS sequence"/>
</dbReference>
<reference evidence="6 7" key="1">
    <citation type="submission" date="2015-10" db="EMBL/GenBank/DDBJ databases">
        <title>The utility of whole genome sequencing in characterizing Acinetobacter epidemiology and analyzing hospital outbreaks.</title>
        <authorList>
            <person name="Ozer E.A."/>
            <person name="Fitzpatrick M.A."/>
            <person name="Hauser A.R."/>
        </authorList>
    </citation>
    <scope>NUCLEOTIDE SEQUENCE [LARGE SCALE GENOMIC DNA]</scope>
    <source>
        <strain evidence="2 6">ABBL059</strain>
        <strain evidence="3 7">ABBL072</strain>
    </source>
</reference>
<comment type="caution">
    <text evidence="5">The sequence shown here is derived from an EMBL/GenBank/DDBJ whole genome shotgun (WGS) entry which is preliminary data.</text>
</comment>
<organism evidence="5 8">
    <name type="scientific">Acinetobacter baumannii</name>
    <dbReference type="NCBI Taxonomy" id="470"/>
    <lineage>
        <taxon>Bacteria</taxon>
        <taxon>Pseudomonadati</taxon>
        <taxon>Pseudomonadota</taxon>
        <taxon>Gammaproteobacteria</taxon>
        <taxon>Moraxellales</taxon>
        <taxon>Moraxellaceae</taxon>
        <taxon>Acinetobacter</taxon>
        <taxon>Acinetobacter calcoaceticus/baumannii complex</taxon>
    </lineage>
</organism>
<dbReference type="EMBL" id="NGEL01000187">
    <property type="protein sequence ID" value="OTM79423.1"/>
    <property type="molecule type" value="Genomic_DNA"/>
</dbReference>
<evidence type="ECO:0000259" key="1">
    <source>
        <dbReference type="Pfam" id="PF08346"/>
    </source>
</evidence>
<dbReference type="RefSeq" id="WP_000991780.1">
    <property type="nucleotide sequence ID" value="NZ_AP022077.1"/>
</dbReference>
<dbReference type="EMBL" id="LLGC01000075">
    <property type="protein sequence ID" value="KQE09745.1"/>
    <property type="molecule type" value="Genomic_DNA"/>
</dbReference>
<proteinExistence type="predicted"/>
<evidence type="ECO:0000313" key="8">
    <source>
        <dbReference type="Proteomes" id="UP000194699"/>
    </source>
</evidence>
<evidence type="ECO:0000313" key="3">
    <source>
        <dbReference type="EMBL" id="KQE09745.1"/>
    </source>
</evidence>
<evidence type="ECO:0000313" key="9">
    <source>
        <dbReference type="Proteomes" id="UP000461234"/>
    </source>
</evidence>
<dbReference type="Proteomes" id="UP000194699">
    <property type="component" value="Unassembled WGS sequence"/>
</dbReference>
<name>A0A0N8XV39_ACIBA</name>
<accession>A0A0N8XV39</accession>
<dbReference type="Pfam" id="PF08346">
    <property type="entry name" value="AntA"/>
    <property type="match status" value="1"/>
</dbReference>
<dbReference type="EMBL" id="LLFE01000207">
    <property type="protein sequence ID" value="KQD09391.1"/>
    <property type="molecule type" value="Genomic_DNA"/>
</dbReference>
<dbReference type="Proteomes" id="UP000051449">
    <property type="component" value="Unassembled WGS sequence"/>
</dbReference>
<gene>
    <name evidence="2" type="ORF">APD06_13495</name>
    <name evidence="3" type="ORF">APD33_00595</name>
    <name evidence="5" type="ORF">B9X95_18960</name>
    <name evidence="4" type="ORF">F2P40_18250</name>
</gene>
<reference evidence="4 9" key="3">
    <citation type="submission" date="2019-10" db="EMBL/GenBank/DDBJ databases">
        <title>Genetic environment of the oxa23 gene and comparative analysis of carbapenem resistant Acinetobacter baumannii isolates belonging to global clone 1, lineage 2 recovered in a burns hospital outbreak in 2012-2013.</title>
        <authorList>
            <person name="Douraghi M."/>
            <person name="Aris P."/>
            <person name="Kenyon J."/>
            <person name="Hamidian M."/>
        </authorList>
    </citation>
    <scope>NUCLEOTIDE SEQUENCE [LARGE SCALE GENOMIC DNA]</scope>
    <source>
        <strain evidence="4 9">ABS103</strain>
    </source>
</reference>
<sequence>MNAIVKIENQTPFIEVELNGKVQLGVNARDLHKMLEVKTDFSDWIKRRIKQCGFEENFDFIKLLKKEELSKTGQNLIEYIISVDMTKHLGMMERNKKGHEIRKYYIEQEELARQLKDGLQVRIGKLSAQLELITQSLSGAASFLSIHGKQTKPAMLKELDDLIKEAQPSLDFDEDKDNDK</sequence>
<evidence type="ECO:0000313" key="4">
    <source>
        <dbReference type="EMBL" id="MQR51240.1"/>
    </source>
</evidence>
<reference evidence="5 8" key="2">
    <citation type="submission" date="2017-05" db="EMBL/GenBank/DDBJ databases">
        <authorList>
            <person name="Song R."/>
            <person name="Chenine A.L."/>
            <person name="Ruprecht R.M."/>
        </authorList>
    </citation>
    <scope>NUCLEOTIDE SEQUENCE [LARGE SCALE GENOMIC DNA]</scope>
    <source>
        <strain evidence="5 8">PR350</strain>
    </source>
</reference>
<evidence type="ECO:0000313" key="2">
    <source>
        <dbReference type="EMBL" id="KQD09391.1"/>
    </source>
</evidence>
<feature type="domain" description="AntA/AntB antirepressor" evidence="1">
    <location>
        <begin position="26"/>
        <end position="95"/>
    </location>
</feature>
<protein>
    <submittedName>
        <fullName evidence="2 5">Antirepressor</fullName>
    </submittedName>
</protein>
<evidence type="ECO:0000313" key="5">
    <source>
        <dbReference type="EMBL" id="OTM79423.1"/>
    </source>
</evidence>
<dbReference type="AlphaFoldDB" id="A0A0N8XV39"/>
<evidence type="ECO:0000313" key="6">
    <source>
        <dbReference type="Proteomes" id="UP000051322"/>
    </source>
</evidence>
<dbReference type="PANTHER" id="PTHR36180">
    <property type="entry name" value="DNA-BINDING PROTEIN-RELATED-RELATED"/>
    <property type="match status" value="1"/>
</dbReference>